<protein>
    <submittedName>
        <fullName evidence="5">Extracellular solute-binding protein</fullName>
    </submittedName>
</protein>
<dbReference type="PROSITE" id="PS00136">
    <property type="entry name" value="SUBTILASE_ASP"/>
    <property type="match status" value="1"/>
</dbReference>
<dbReference type="EMBL" id="RBAH01000005">
    <property type="protein sequence ID" value="RKN85294.1"/>
    <property type="molecule type" value="Genomic_DNA"/>
</dbReference>
<dbReference type="PANTHER" id="PTHR43649">
    <property type="entry name" value="ARABINOSE-BINDING PROTEIN-RELATED"/>
    <property type="match status" value="1"/>
</dbReference>
<comment type="similarity">
    <text evidence="1">Belongs to the bacterial solute-binding protein 1 family.</text>
</comment>
<sequence>MIRNSRGGSSLQTANQAKRLAAAVCLVGALTACGTTASPPAAQEPQIDLSVPAELSIFTTITSQQKAFEEAIAKLKTKFPNYTIKLLLPTKEITLDSLIASGTVPDIIWDSATGMTSTVLDTGLQYDMTEWIKKDKVDLGRFDDSTIQIMREASGQGRMYGLPDDVNATVLFYNKDIFDRFGVPYPKDGMTWDNAYDLAKTLTRTEGGINYKGMGLFYSSLMSNNQLSLPVINPKEDKASVHTDPWKRLFNTYKQFYEIPGNQLDAKFSNFNGQLDSFYKDQNVAMVVAPLSGSGRFAQAQNLKWDMAAAPTFADMPKTGFQPGPRYFFVTNGKNKERAFQVVTQLLSDEVQQQNNKEGRATSLKNATIRQTFGQEGESFKGKHTAAVFYNQFAVSPPANPIASQVNLGDLNTEFLNVIQGTKDVNTALRSADEAITKKIAEAKAK</sequence>
<dbReference type="AlphaFoldDB" id="A0A3B0CL80"/>
<feature type="signal peptide" evidence="4">
    <location>
        <begin position="1"/>
        <end position="37"/>
    </location>
</feature>
<comment type="similarity">
    <text evidence="2">Belongs to the peptidase S8 family.</text>
</comment>
<accession>A0A3B0CL80</accession>
<dbReference type="PROSITE" id="PS51257">
    <property type="entry name" value="PROKAR_LIPOPROTEIN"/>
    <property type="match status" value="1"/>
</dbReference>
<evidence type="ECO:0000256" key="1">
    <source>
        <dbReference type="ARBA" id="ARBA00008520"/>
    </source>
</evidence>
<evidence type="ECO:0000313" key="5">
    <source>
        <dbReference type="EMBL" id="RKN85294.1"/>
    </source>
</evidence>
<evidence type="ECO:0000313" key="6">
    <source>
        <dbReference type="Proteomes" id="UP000282311"/>
    </source>
</evidence>
<dbReference type="Gene3D" id="3.40.190.10">
    <property type="entry name" value="Periplasmic binding protein-like II"/>
    <property type="match status" value="1"/>
</dbReference>
<keyword evidence="4" id="KW-0732">Signal</keyword>
<dbReference type="PANTHER" id="PTHR43649:SF31">
    <property type="entry name" value="SN-GLYCEROL-3-PHOSPHATE-BINDING PERIPLASMIC PROTEIN UGPB"/>
    <property type="match status" value="1"/>
</dbReference>
<evidence type="ECO:0000256" key="4">
    <source>
        <dbReference type="SAM" id="SignalP"/>
    </source>
</evidence>
<dbReference type="Proteomes" id="UP000282311">
    <property type="component" value="Unassembled WGS sequence"/>
</dbReference>
<gene>
    <name evidence="5" type="ORF">D7M11_09415</name>
</gene>
<feature type="chain" id="PRO_5038676393" evidence="4">
    <location>
        <begin position="38"/>
        <end position="446"/>
    </location>
</feature>
<dbReference type="InterPro" id="IPR023827">
    <property type="entry name" value="Peptidase_S8_Asp-AS"/>
</dbReference>
<reference evidence="5 6" key="1">
    <citation type="journal article" date="2007" name="Int. J. Syst. Evol. Microbiol.">
        <title>Paenibacillus ginsengarvi sp. nov., isolated from soil from ginseng cultivation.</title>
        <authorList>
            <person name="Yoon M.H."/>
            <person name="Ten L.N."/>
            <person name="Im W.T."/>
        </authorList>
    </citation>
    <scope>NUCLEOTIDE SEQUENCE [LARGE SCALE GENOMIC DNA]</scope>
    <source>
        <strain evidence="5 6">KCTC 13059</strain>
    </source>
</reference>
<keyword evidence="6" id="KW-1185">Reference proteome</keyword>
<dbReference type="GO" id="GO:0016787">
    <property type="term" value="F:hydrolase activity"/>
    <property type="evidence" value="ECO:0007669"/>
    <property type="project" value="UniProtKB-KW"/>
</dbReference>
<keyword evidence="3" id="KW-0378">Hydrolase</keyword>
<organism evidence="5 6">
    <name type="scientific">Paenibacillus ginsengarvi</name>
    <dbReference type="NCBI Taxonomy" id="400777"/>
    <lineage>
        <taxon>Bacteria</taxon>
        <taxon>Bacillati</taxon>
        <taxon>Bacillota</taxon>
        <taxon>Bacilli</taxon>
        <taxon>Bacillales</taxon>
        <taxon>Paenibacillaceae</taxon>
        <taxon>Paenibacillus</taxon>
    </lineage>
</organism>
<dbReference type="SUPFAM" id="SSF53850">
    <property type="entry name" value="Periplasmic binding protein-like II"/>
    <property type="match status" value="1"/>
</dbReference>
<dbReference type="InterPro" id="IPR050490">
    <property type="entry name" value="Bact_solute-bd_prot1"/>
</dbReference>
<evidence type="ECO:0000256" key="2">
    <source>
        <dbReference type="ARBA" id="ARBA00011073"/>
    </source>
</evidence>
<name>A0A3B0CL80_9BACL</name>
<proteinExistence type="inferred from homology"/>
<evidence type="ECO:0000256" key="3">
    <source>
        <dbReference type="ARBA" id="ARBA00022801"/>
    </source>
</evidence>
<comment type="caution">
    <text evidence="5">The sequence shown here is derived from an EMBL/GenBank/DDBJ whole genome shotgun (WGS) entry which is preliminary data.</text>
</comment>